<dbReference type="RefSeq" id="WP_021250939.1">
    <property type="nucleotide sequence ID" value="NZ_ATJV01000114.1"/>
</dbReference>
<dbReference type="AlphaFoldDB" id="T0AT26"/>
<dbReference type="EMBL" id="ATJV01000114">
    <property type="protein sequence ID" value="EPZ13833.1"/>
    <property type="molecule type" value="Genomic_DNA"/>
</dbReference>
<keyword evidence="2" id="KW-1185">Reference proteome</keyword>
<dbReference type="STRING" id="1348657.M622_07630"/>
<protein>
    <submittedName>
        <fullName evidence="1">Uncharacterized protein</fullName>
    </submittedName>
</protein>
<dbReference type="PATRIC" id="fig|1348657.5.peg.3558"/>
<evidence type="ECO:0000313" key="2">
    <source>
        <dbReference type="Proteomes" id="UP000015455"/>
    </source>
</evidence>
<reference evidence="1 2" key="1">
    <citation type="submission" date="2013-06" db="EMBL/GenBank/DDBJ databases">
        <title>Draft genome sequence of Thauera terpenica.</title>
        <authorList>
            <person name="Liu B."/>
            <person name="Frostegard A.H."/>
            <person name="Shapleigh J.P."/>
        </authorList>
    </citation>
    <scope>NUCLEOTIDE SEQUENCE [LARGE SCALE GENOMIC DNA]</scope>
    <source>
        <strain evidence="1 2">58Eu</strain>
    </source>
</reference>
<gene>
    <name evidence="1" type="ORF">M622_07630</name>
</gene>
<organism evidence="1 2">
    <name type="scientific">Thauera terpenica 58Eu</name>
    <dbReference type="NCBI Taxonomy" id="1348657"/>
    <lineage>
        <taxon>Bacteria</taxon>
        <taxon>Pseudomonadati</taxon>
        <taxon>Pseudomonadota</taxon>
        <taxon>Betaproteobacteria</taxon>
        <taxon>Rhodocyclales</taxon>
        <taxon>Zoogloeaceae</taxon>
        <taxon>Thauera</taxon>
    </lineage>
</organism>
<dbReference type="Proteomes" id="UP000015455">
    <property type="component" value="Unassembled WGS sequence"/>
</dbReference>
<name>T0AT26_9RHOO</name>
<evidence type="ECO:0000313" key="1">
    <source>
        <dbReference type="EMBL" id="EPZ13833.1"/>
    </source>
</evidence>
<comment type="caution">
    <text evidence="1">The sequence shown here is derived from an EMBL/GenBank/DDBJ whole genome shotgun (WGS) entry which is preliminary data.</text>
</comment>
<proteinExistence type="predicted"/>
<sequence length="41" mass="4578">MGDHVERHRLVSHIRRDDADYVGTVKATMIGITNERWGAGG</sequence>
<accession>T0AT26</accession>